<reference evidence="2 3" key="1">
    <citation type="journal article" date="2016" name="DNA Res.">
        <title>The draft genome of MD-2 pineapple using hybrid error correction of long reads.</title>
        <authorList>
            <person name="Redwan R.M."/>
            <person name="Saidin A."/>
            <person name="Kumar S.V."/>
        </authorList>
    </citation>
    <scope>NUCLEOTIDE SEQUENCE [LARGE SCALE GENOMIC DNA]</scope>
    <source>
        <strain evidence="3">cv. MD2</strain>
        <tissue evidence="2">Leaf</tissue>
    </source>
</reference>
<organism evidence="2 3">
    <name type="scientific">Ananas comosus</name>
    <name type="common">Pineapple</name>
    <name type="synonym">Ananas ananas</name>
    <dbReference type="NCBI Taxonomy" id="4615"/>
    <lineage>
        <taxon>Eukaryota</taxon>
        <taxon>Viridiplantae</taxon>
        <taxon>Streptophyta</taxon>
        <taxon>Embryophyta</taxon>
        <taxon>Tracheophyta</taxon>
        <taxon>Spermatophyta</taxon>
        <taxon>Magnoliopsida</taxon>
        <taxon>Liliopsida</taxon>
        <taxon>Poales</taxon>
        <taxon>Bromeliaceae</taxon>
        <taxon>Bromelioideae</taxon>
        <taxon>Ananas</taxon>
    </lineage>
</organism>
<protein>
    <submittedName>
        <fullName evidence="2">Uncharacterized protein</fullName>
    </submittedName>
</protein>
<name>A0A199VKE5_ANACO</name>
<sequence length="223" mass="24156">MASRLALFLHVKDRRSGRGGPREAWGCCHGVWRHATLPSLPALILHPDTVISSRHHISCSGRRRRRFCHSTNPPTSPPPPPFLPRPSPLIPVDLICTFPIAYMLLAASSAFSPPTAATAVLRVAVRYGTLMGGDRKESERRADDTKHELELGGPAEGGRSGAAARPHGRPHIFAPEFVASAAAATATTAARGEHFLGDGDFEDGVQPIFFVEIRAQLPHRNVY</sequence>
<feature type="compositionally biased region" description="Basic and acidic residues" evidence="1">
    <location>
        <begin position="134"/>
        <end position="150"/>
    </location>
</feature>
<evidence type="ECO:0000313" key="2">
    <source>
        <dbReference type="EMBL" id="OAY77210.1"/>
    </source>
</evidence>
<evidence type="ECO:0000256" key="1">
    <source>
        <dbReference type="SAM" id="MobiDB-lite"/>
    </source>
</evidence>
<gene>
    <name evidence="2" type="ORF">ACMD2_06132</name>
</gene>
<evidence type="ECO:0000313" key="3">
    <source>
        <dbReference type="Proteomes" id="UP000092600"/>
    </source>
</evidence>
<dbReference type="Proteomes" id="UP000092600">
    <property type="component" value="Unassembled WGS sequence"/>
</dbReference>
<comment type="caution">
    <text evidence="2">The sequence shown here is derived from an EMBL/GenBank/DDBJ whole genome shotgun (WGS) entry which is preliminary data.</text>
</comment>
<accession>A0A199VKE5</accession>
<dbReference type="AlphaFoldDB" id="A0A199VKE5"/>
<proteinExistence type="predicted"/>
<feature type="region of interest" description="Disordered" evidence="1">
    <location>
        <begin position="134"/>
        <end position="167"/>
    </location>
</feature>
<dbReference type="EMBL" id="LSRQ01001588">
    <property type="protein sequence ID" value="OAY77210.1"/>
    <property type="molecule type" value="Genomic_DNA"/>
</dbReference>